<proteinExistence type="predicted"/>
<dbReference type="EMBL" id="MK072068">
    <property type="protein sequence ID" value="AYV77990.1"/>
    <property type="molecule type" value="Genomic_DNA"/>
</dbReference>
<accession>A0A3G4ZSV7</accession>
<name>A0A3G4ZSV7_9VIRU</name>
<organism evidence="1">
    <name type="scientific">Edafosvirus sp</name>
    <dbReference type="NCBI Taxonomy" id="2487765"/>
    <lineage>
        <taxon>Viruses</taxon>
        <taxon>Varidnaviria</taxon>
        <taxon>Bamfordvirae</taxon>
        <taxon>Nucleocytoviricota</taxon>
        <taxon>Megaviricetes</taxon>
        <taxon>Imitervirales</taxon>
        <taxon>Mimiviridae</taxon>
        <taxon>Klosneuvirinae</taxon>
    </lineage>
</organism>
<evidence type="ECO:0000313" key="1">
    <source>
        <dbReference type="EMBL" id="AYV77990.1"/>
    </source>
</evidence>
<protein>
    <submittedName>
        <fullName evidence="1">Uncharacterized protein</fullName>
    </submittedName>
</protein>
<reference evidence="1" key="1">
    <citation type="submission" date="2018-10" db="EMBL/GenBank/DDBJ databases">
        <title>Hidden diversity of soil giant viruses.</title>
        <authorList>
            <person name="Schulz F."/>
            <person name="Alteio L."/>
            <person name="Goudeau D."/>
            <person name="Ryan E.M."/>
            <person name="Malmstrom R.R."/>
            <person name="Blanchard J."/>
            <person name="Woyke T."/>
        </authorList>
    </citation>
    <scope>NUCLEOTIDE SEQUENCE</scope>
    <source>
        <strain evidence="1">EDV1</strain>
    </source>
</reference>
<gene>
    <name evidence="1" type="ORF">Edafosvirus3_68</name>
</gene>
<sequence length="280" mass="33051">MASAGQLSVQEKYDHYMKGYLNGEYYYCPFQIANILLEQEKKRVKFDEKKTVKIFTDDMSANYKKLIIFLMKQSGKSNNPKAVKWLIKYHSIDLKDYVETLKYIQQLLEIGRTCTIWDICTIEEKKFMINSSYPLISIIEKIVNLYTEIEMKIQNNLLKRIIKKETLEETFIEEELKSHYEFMERSIYTYISFHHDPLPELEKFSSNKIAFPAICFIIGTSNYKKKDGTINYIVKDNNVRYAYLIRSAGTGYKKALEYLIVDDGIMKQKFLADIQKILVI</sequence>